<proteinExistence type="predicted"/>
<dbReference type="Gene3D" id="3.30.160.60">
    <property type="entry name" value="Classic Zinc Finger"/>
    <property type="match status" value="1"/>
</dbReference>
<accession>A0A8S3U0X4</accession>
<evidence type="ECO:0000259" key="2">
    <source>
        <dbReference type="PROSITE" id="PS50119"/>
    </source>
</evidence>
<dbReference type="GO" id="GO:0008270">
    <property type="term" value="F:zinc ion binding"/>
    <property type="evidence" value="ECO:0007669"/>
    <property type="project" value="UniProtKB-KW"/>
</dbReference>
<keyword evidence="1" id="KW-0479">Metal-binding</keyword>
<dbReference type="AlphaFoldDB" id="A0A8S3U0X4"/>
<evidence type="ECO:0000313" key="3">
    <source>
        <dbReference type="EMBL" id="CAG2239546.1"/>
    </source>
</evidence>
<keyword evidence="4" id="KW-1185">Reference proteome</keyword>
<evidence type="ECO:0000256" key="1">
    <source>
        <dbReference type="PROSITE-ProRule" id="PRU00024"/>
    </source>
</evidence>
<sequence>MATSSPVCGICDLRHISKPSVVWCPECDEGLCEDCKEHHTLSKSSRNHSVIDVSDYQKLPSDILKITLICSEHNEQYQMYCKKHESPCCRRCISKNHNSCKNRKQNIKSLKDLKGEIQIEIQQLRLKINSHLDQIQDSLIKKLDETEKRESKKICNLLKSLEKKDQEIKEFQSDIVSIKQYASDFQSFLAMKHIDKIATESVKYIQELLSSDNLKEMCLSLNLDTGIERFSSTFQKFGDICTDYEPTTINIVKRKNVQAQLVSPKLHTRTIDNINLDLIKTIKVSDGNKGCISLTDGKYALVNWISGELNIVNNDGSTESQINLTYNHFDATYNQGDNTIVVSSQSGEIHFVCLEKRKITKTISVGYPIDGIVYRDGCFIFCARDRGIPIMNIRDESVTNLVNRRISSDAYVTSFADLIYYTDCDTRSVICCNLQGKPKWTFKEENILPTPLGITVDNAGNVFVVNNKLGNVVVISPDGQKYRQLLSAVDGISLPWCITYDRTTDRLLVVNWQNNAYLYKITK</sequence>
<dbReference type="OrthoDB" id="6131306at2759"/>
<reference evidence="3" key="1">
    <citation type="submission" date="2021-03" db="EMBL/GenBank/DDBJ databases">
        <authorList>
            <person name="Bekaert M."/>
        </authorList>
    </citation>
    <scope>NUCLEOTIDE SEQUENCE</scope>
</reference>
<dbReference type="Proteomes" id="UP000683360">
    <property type="component" value="Unassembled WGS sequence"/>
</dbReference>
<feature type="domain" description="B box-type" evidence="2">
    <location>
        <begin position="3"/>
        <end position="53"/>
    </location>
</feature>
<dbReference type="InterPro" id="IPR000315">
    <property type="entry name" value="Znf_B-box"/>
</dbReference>
<dbReference type="Pfam" id="PF22586">
    <property type="entry name" value="ANCHR-like_BBOX"/>
    <property type="match status" value="1"/>
</dbReference>
<dbReference type="PANTHER" id="PTHR25462:SF296">
    <property type="entry name" value="MEIOTIC P26, ISOFORM F"/>
    <property type="match status" value="1"/>
</dbReference>
<gene>
    <name evidence="3" type="ORF">MEDL_51895</name>
</gene>
<dbReference type="SUPFAM" id="SSF63829">
    <property type="entry name" value="Calcium-dependent phosphotriesterase"/>
    <property type="match status" value="1"/>
</dbReference>
<dbReference type="PROSITE" id="PS50119">
    <property type="entry name" value="ZF_BBOX"/>
    <property type="match status" value="1"/>
</dbReference>
<dbReference type="InterPro" id="IPR011042">
    <property type="entry name" value="6-blade_b-propeller_TolB-like"/>
</dbReference>
<dbReference type="CDD" id="cd19757">
    <property type="entry name" value="Bbox1"/>
    <property type="match status" value="1"/>
</dbReference>
<name>A0A8S3U0X4_MYTED</name>
<dbReference type="PANTHER" id="PTHR25462">
    <property type="entry name" value="BONUS, ISOFORM C-RELATED"/>
    <property type="match status" value="1"/>
</dbReference>
<evidence type="ECO:0000313" key="4">
    <source>
        <dbReference type="Proteomes" id="UP000683360"/>
    </source>
</evidence>
<dbReference type="Gene3D" id="2.120.10.30">
    <property type="entry name" value="TolB, C-terminal domain"/>
    <property type="match status" value="1"/>
</dbReference>
<comment type="caution">
    <text evidence="3">The sequence shown here is derived from an EMBL/GenBank/DDBJ whole genome shotgun (WGS) entry which is preliminary data.</text>
</comment>
<organism evidence="3 4">
    <name type="scientific">Mytilus edulis</name>
    <name type="common">Blue mussel</name>
    <dbReference type="NCBI Taxonomy" id="6550"/>
    <lineage>
        <taxon>Eukaryota</taxon>
        <taxon>Metazoa</taxon>
        <taxon>Spiralia</taxon>
        <taxon>Lophotrochozoa</taxon>
        <taxon>Mollusca</taxon>
        <taxon>Bivalvia</taxon>
        <taxon>Autobranchia</taxon>
        <taxon>Pteriomorphia</taxon>
        <taxon>Mytilida</taxon>
        <taxon>Mytiloidea</taxon>
        <taxon>Mytilidae</taxon>
        <taxon>Mytilinae</taxon>
        <taxon>Mytilus</taxon>
    </lineage>
</organism>
<protein>
    <recommendedName>
        <fullName evidence="2">B box-type domain-containing protein</fullName>
    </recommendedName>
</protein>
<dbReference type="EMBL" id="CAJPWZ010002524">
    <property type="protein sequence ID" value="CAG2239546.1"/>
    <property type="molecule type" value="Genomic_DNA"/>
</dbReference>
<dbReference type="InterPro" id="IPR047153">
    <property type="entry name" value="TRIM45/56/19-like"/>
</dbReference>
<keyword evidence="1" id="KW-0862">Zinc</keyword>
<keyword evidence="1" id="KW-0863">Zinc-finger</keyword>
<dbReference type="SUPFAM" id="SSF57845">
    <property type="entry name" value="B-box zinc-binding domain"/>
    <property type="match status" value="1"/>
</dbReference>